<protein>
    <recommendedName>
        <fullName evidence="3">BFN domain-containing protein</fullName>
    </recommendedName>
</protein>
<accession>A0A2V0P172</accession>
<name>A0A2V0P172_9CHLO</name>
<dbReference type="OrthoDB" id="566255at2759"/>
<dbReference type="Gene3D" id="3.10.690.10">
    <property type="entry name" value="Bifunctional nuclease domain"/>
    <property type="match status" value="1"/>
</dbReference>
<keyword evidence="5" id="KW-1185">Reference proteome</keyword>
<dbReference type="PANTHER" id="PTHR15160">
    <property type="entry name" value="VON HIPPEL-LINDAU PROTEIN"/>
    <property type="match status" value="1"/>
</dbReference>
<dbReference type="STRING" id="307507.A0A2V0P172"/>
<reference evidence="4 5" key="1">
    <citation type="journal article" date="2018" name="Sci. Rep.">
        <title>Raphidocelis subcapitata (=Pseudokirchneriella subcapitata) provides an insight into genome evolution and environmental adaptations in the Sphaeropleales.</title>
        <authorList>
            <person name="Suzuki S."/>
            <person name="Yamaguchi H."/>
            <person name="Nakajima N."/>
            <person name="Kawachi M."/>
        </authorList>
    </citation>
    <scope>NUCLEOTIDE SEQUENCE [LARGE SCALE GENOMIC DNA]</scope>
    <source>
        <strain evidence="4 5">NIES-35</strain>
    </source>
</reference>
<organism evidence="4 5">
    <name type="scientific">Raphidocelis subcapitata</name>
    <dbReference type="NCBI Taxonomy" id="307507"/>
    <lineage>
        <taxon>Eukaryota</taxon>
        <taxon>Viridiplantae</taxon>
        <taxon>Chlorophyta</taxon>
        <taxon>core chlorophytes</taxon>
        <taxon>Chlorophyceae</taxon>
        <taxon>CS clade</taxon>
        <taxon>Sphaeropleales</taxon>
        <taxon>Selenastraceae</taxon>
        <taxon>Raphidocelis</taxon>
    </lineage>
</organism>
<comment type="caution">
    <text evidence="4">The sequence shown here is derived from an EMBL/GenBank/DDBJ whole genome shotgun (WGS) entry which is preliminary data.</text>
</comment>
<dbReference type="InParanoid" id="A0A2V0P172"/>
<dbReference type="InterPro" id="IPR036104">
    <property type="entry name" value="BFN_sf"/>
</dbReference>
<dbReference type="SUPFAM" id="SSF103256">
    <property type="entry name" value="Hypothetical protein TM0160"/>
    <property type="match status" value="1"/>
</dbReference>
<dbReference type="FunCoup" id="A0A2V0P172">
    <property type="interactions" value="165"/>
</dbReference>
<sequence length="336" mass="35034">MQSALRRPRFASGACRAPVRVSKPARAPVLVVRASSEADSSLEGYTQVTVDSVRVAGNTAIVYLRISETGHLLPVHIGEAESNALIQQMNRQKPSRPMTHDAAKNMLLAVGFRVTKVRITSLVHNTYLARIHLGPGAPSSSSSSAAAAAAAAAAAGSAAPLDEVDVDARPSDAINLAFRFGAPMYVARALAETAASPPHELGLGSAGGAAGASGGLPAAAALGGGAAAAGGESNAEVVRSVRELLASYDDPTIHYQLQKELAIKEERFEDARVLHDSIVREMTNNRLLRMVVAMESALADGRYEEAAKLRDEYKKAVTETALAASQQGLGYGGDTR</sequence>
<dbReference type="EMBL" id="BDRX01000042">
    <property type="protein sequence ID" value="GBF93631.1"/>
    <property type="molecule type" value="Genomic_DNA"/>
</dbReference>
<feature type="domain" description="BFN" evidence="3">
    <location>
        <begin position="45"/>
        <end position="198"/>
    </location>
</feature>
<evidence type="ECO:0000256" key="1">
    <source>
        <dbReference type="ARBA" id="ARBA00009095"/>
    </source>
</evidence>
<dbReference type="Proteomes" id="UP000247498">
    <property type="component" value="Unassembled WGS sequence"/>
</dbReference>
<dbReference type="GO" id="GO:0005634">
    <property type="term" value="C:nucleus"/>
    <property type="evidence" value="ECO:0007669"/>
    <property type="project" value="TreeGrafter"/>
</dbReference>
<dbReference type="PANTHER" id="PTHR15160:SF1">
    <property type="entry name" value="VON HIPPEL-LINDAU DISEASE TUMOR SUPPRESSOR"/>
    <property type="match status" value="1"/>
</dbReference>
<gene>
    <name evidence="4" type="ORF">Rsub_06353</name>
</gene>
<dbReference type="Pfam" id="PF02577">
    <property type="entry name" value="BFN_dom"/>
    <property type="match status" value="1"/>
</dbReference>
<evidence type="ECO:0000313" key="4">
    <source>
        <dbReference type="EMBL" id="GBF93631.1"/>
    </source>
</evidence>
<proteinExistence type="inferred from homology"/>
<comment type="similarity">
    <text evidence="1">Belongs to the bifunctional nuclease family.</text>
</comment>
<dbReference type="GO" id="GO:0004518">
    <property type="term" value="F:nuclease activity"/>
    <property type="evidence" value="ECO:0007669"/>
    <property type="project" value="InterPro"/>
</dbReference>
<dbReference type="PROSITE" id="PS51658">
    <property type="entry name" value="BFN"/>
    <property type="match status" value="1"/>
</dbReference>
<evidence type="ECO:0000256" key="2">
    <source>
        <dbReference type="ARBA" id="ARBA00025428"/>
    </source>
</evidence>
<dbReference type="GO" id="GO:0030891">
    <property type="term" value="C:VCB complex"/>
    <property type="evidence" value="ECO:0007669"/>
    <property type="project" value="TreeGrafter"/>
</dbReference>
<dbReference type="InterPro" id="IPR003729">
    <property type="entry name" value="Bi_nuclease_dom"/>
</dbReference>
<comment type="function">
    <text evidence="2">Bifunctional nuclease with both RNase and DNase activities. Involved in basal defense response. Participates in abscisic acid-derived callose deposition following infection by a necrotrophic pathogen.</text>
</comment>
<dbReference type="AlphaFoldDB" id="A0A2V0P172"/>
<dbReference type="GO" id="GO:0016567">
    <property type="term" value="P:protein ubiquitination"/>
    <property type="evidence" value="ECO:0007669"/>
    <property type="project" value="TreeGrafter"/>
</dbReference>
<evidence type="ECO:0000313" key="5">
    <source>
        <dbReference type="Proteomes" id="UP000247498"/>
    </source>
</evidence>
<evidence type="ECO:0000259" key="3">
    <source>
        <dbReference type="PROSITE" id="PS51658"/>
    </source>
</evidence>